<feature type="region of interest" description="Disordered" evidence="2">
    <location>
        <begin position="165"/>
        <end position="218"/>
    </location>
</feature>
<feature type="compositionally biased region" description="Polar residues" evidence="2">
    <location>
        <begin position="335"/>
        <end position="344"/>
    </location>
</feature>
<feature type="region of interest" description="Disordered" evidence="2">
    <location>
        <begin position="238"/>
        <end position="270"/>
    </location>
</feature>
<dbReference type="InterPro" id="IPR021216">
    <property type="entry name" value="DUF2722"/>
</dbReference>
<reference evidence="3 4" key="1">
    <citation type="journal article" date="2020" name="Appl. Microbiol. Biotechnol.">
        <title>Targeted gene deletion in Brettanomyces bruxellensis with an expression-free CRISPR-Cas9 system.</title>
        <authorList>
            <person name="Varela C."/>
            <person name="Bartel C."/>
            <person name="Onetto C."/>
            <person name="Borneman A."/>
        </authorList>
    </citation>
    <scope>NUCLEOTIDE SEQUENCE [LARGE SCALE GENOMIC DNA]</scope>
    <source>
        <strain evidence="3 4">AWRI1613</strain>
    </source>
</reference>
<feature type="compositionally biased region" description="Low complexity" evidence="2">
    <location>
        <begin position="172"/>
        <end position="201"/>
    </location>
</feature>
<comment type="caution">
    <text evidence="3">The sequence shown here is derived from an EMBL/GenBank/DDBJ whole genome shotgun (WGS) entry which is preliminary data.</text>
</comment>
<keyword evidence="1" id="KW-0175">Coiled coil</keyword>
<feature type="region of interest" description="Disordered" evidence="2">
    <location>
        <begin position="1"/>
        <end position="56"/>
    </location>
</feature>
<feature type="compositionally biased region" description="Low complexity" evidence="2">
    <location>
        <begin position="551"/>
        <end position="580"/>
    </location>
</feature>
<evidence type="ECO:0000256" key="1">
    <source>
        <dbReference type="SAM" id="Coils"/>
    </source>
</evidence>
<gene>
    <name evidence="3" type="ORF">HII12_003689</name>
</gene>
<feature type="compositionally biased region" description="Low complexity" evidence="2">
    <location>
        <begin position="239"/>
        <end position="252"/>
    </location>
</feature>
<evidence type="ECO:0000256" key="2">
    <source>
        <dbReference type="SAM" id="MobiDB-lite"/>
    </source>
</evidence>
<organism evidence="3 4">
    <name type="scientific">Dekkera bruxellensis</name>
    <name type="common">Brettanomyces custersii</name>
    <dbReference type="NCBI Taxonomy" id="5007"/>
    <lineage>
        <taxon>Eukaryota</taxon>
        <taxon>Fungi</taxon>
        <taxon>Dikarya</taxon>
        <taxon>Ascomycota</taxon>
        <taxon>Saccharomycotina</taxon>
        <taxon>Pichiomycetes</taxon>
        <taxon>Pichiales</taxon>
        <taxon>Pichiaceae</taxon>
        <taxon>Brettanomyces</taxon>
    </lineage>
</organism>
<name>A0A8H6ESV8_DEKBR</name>
<proteinExistence type="predicted"/>
<feature type="region of interest" description="Disordered" evidence="2">
    <location>
        <begin position="451"/>
        <end position="580"/>
    </location>
</feature>
<accession>A0A8H6ESV8</accession>
<sequence length="580" mass="62496">MEVDSTEEESGHRSKGLSKQGKESSETAPQGESKHAEQSGPGMSHAPSIGEMMNPKKAWKDEMPSVAVQDMKQMVSQILGVQPSDWPYSRDSFDSLVSLKIQQETVKAEQARARDLELSMKLLEQAHSVGIPPGLIPYLFLFSRTESQSFARLISDWERGHAGGTERTHWETVGGPSASTGPTGSTGHTGSTGSSGSTGLGIRTPEKNPQFAPAANTGRAVQHTPGLVVASVPVEHAVSQRSGSGVRRQQQQPTGSPFRRSHQRSHTISGMTGTTSVWKVNLPQQQQFQFHHWSGPGDNEDENRKSRLGHSRTSSRSARQPDDASIDSPADLSLVSETASPTTSTKRKLDSRNESAEAGFGGTEAVFSLQPRRGLHSRGESITVTGGRGMDHRRSPEHKKSRSDVTGFPPAVSGQYPAAQGAVPGPYMYRYPQYGQPSGGPYYNQRYPGYGPGLGSGSGQGMGPGQGLGSASTQGTSFPQSGPYYAPQQPPYYYRHSQQQMQPQQRSFPSYRFPPNATPQSNRRSSGETQFVFSNQRNSPIKPASRDRDSGSSSSTNATTLSMSSARRTSAATSKDAAKK</sequence>
<feature type="coiled-coil region" evidence="1">
    <location>
        <begin position="99"/>
        <end position="126"/>
    </location>
</feature>
<dbReference type="AlphaFoldDB" id="A0A8H6ESV8"/>
<evidence type="ECO:0000313" key="4">
    <source>
        <dbReference type="Proteomes" id="UP000568158"/>
    </source>
</evidence>
<dbReference type="EMBL" id="JABCYN010000031">
    <property type="protein sequence ID" value="KAF6009114.1"/>
    <property type="molecule type" value="Genomic_DNA"/>
</dbReference>
<evidence type="ECO:0000313" key="3">
    <source>
        <dbReference type="EMBL" id="KAF6009114.1"/>
    </source>
</evidence>
<feature type="compositionally biased region" description="Polar residues" evidence="2">
    <location>
        <begin position="518"/>
        <end position="539"/>
    </location>
</feature>
<feature type="region of interest" description="Disordered" evidence="2">
    <location>
        <begin position="290"/>
        <end position="418"/>
    </location>
</feature>
<feature type="compositionally biased region" description="Gly residues" evidence="2">
    <location>
        <begin position="451"/>
        <end position="468"/>
    </location>
</feature>
<dbReference type="Pfam" id="PF10846">
    <property type="entry name" value="DUF2722"/>
    <property type="match status" value="1"/>
</dbReference>
<protein>
    <submittedName>
        <fullName evidence="3">Uncharacterized protein</fullName>
    </submittedName>
</protein>
<feature type="compositionally biased region" description="Low complexity" evidence="2">
    <location>
        <begin position="479"/>
        <end position="505"/>
    </location>
</feature>
<dbReference type="Proteomes" id="UP000568158">
    <property type="component" value="Unassembled WGS sequence"/>
</dbReference>